<feature type="compositionally biased region" description="Basic and acidic residues" evidence="13">
    <location>
        <begin position="1"/>
        <end position="22"/>
    </location>
</feature>
<dbReference type="PANTHER" id="PTHR43386">
    <property type="entry name" value="OLIGOPEPTIDE TRANSPORT SYSTEM PERMEASE PROTEIN APPC"/>
    <property type="match status" value="1"/>
</dbReference>
<evidence type="ECO:0000256" key="5">
    <source>
        <dbReference type="ARBA" id="ARBA00022692"/>
    </source>
</evidence>
<dbReference type="Gene3D" id="1.10.3720.10">
    <property type="entry name" value="MetI-like"/>
    <property type="match status" value="1"/>
</dbReference>
<feature type="region of interest" description="Disordered" evidence="13">
    <location>
        <begin position="1"/>
        <end position="25"/>
    </location>
</feature>
<evidence type="ECO:0000256" key="8">
    <source>
        <dbReference type="ARBA" id="ARBA00022989"/>
    </source>
</evidence>
<feature type="transmembrane region" description="Helical" evidence="12">
    <location>
        <begin position="170"/>
        <end position="189"/>
    </location>
</feature>
<evidence type="ECO:0000256" key="13">
    <source>
        <dbReference type="SAM" id="MobiDB-lite"/>
    </source>
</evidence>
<feature type="transmembrane region" description="Helical" evidence="12">
    <location>
        <begin position="109"/>
        <end position="133"/>
    </location>
</feature>
<accession>A0ABW2Y5R3</accession>
<dbReference type="RefSeq" id="WP_377939343.1">
    <property type="nucleotide sequence ID" value="NZ_JBHTHQ010000024.1"/>
</dbReference>
<organism evidence="15 16">
    <name type="scientific">Alloscardovia venturai</name>
    <dbReference type="NCBI Taxonomy" id="1769421"/>
    <lineage>
        <taxon>Bacteria</taxon>
        <taxon>Bacillati</taxon>
        <taxon>Actinomycetota</taxon>
        <taxon>Actinomycetes</taxon>
        <taxon>Bifidobacteriales</taxon>
        <taxon>Bifidobacteriaceae</taxon>
        <taxon>Alloscardovia</taxon>
    </lineage>
</organism>
<keyword evidence="3" id="KW-1003">Cell membrane</keyword>
<dbReference type="CDD" id="cd06261">
    <property type="entry name" value="TM_PBP2"/>
    <property type="match status" value="1"/>
</dbReference>
<evidence type="ECO:0000313" key="16">
    <source>
        <dbReference type="Proteomes" id="UP001597036"/>
    </source>
</evidence>
<dbReference type="PANTHER" id="PTHR43386:SF2">
    <property type="entry name" value="OLIGOPEPTIDE TRANSPORT SYSTEM PERMEASE PROTEIN OPPC"/>
    <property type="match status" value="1"/>
</dbReference>
<reference evidence="16" key="1">
    <citation type="journal article" date="2019" name="Int. J. Syst. Evol. Microbiol.">
        <title>The Global Catalogue of Microorganisms (GCM) 10K type strain sequencing project: providing services to taxonomists for standard genome sequencing and annotation.</title>
        <authorList>
            <consortium name="The Broad Institute Genomics Platform"/>
            <consortium name="The Broad Institute Genome Sequencing Center for Infectious Disease"/>
            <person name="Wu L."/>
            <person name="Ma J."/>
        </authorList>
    </citation>
    <scope>NUCLEOTIDE SEQUENCE [LARGE SCALE GENOMIC DNA]</scope>
    <source>
        <strain evidence="16">CCM 8604</strain>
    </source>
</reference>
<dbReference type="EMBL" id="JBHTHQ010000024">
    <property type="protein sequence ID" value="MFD0705597.1"/>
    <property type="molecule type" value="Genomic_DNA"/>
</dbReference>
<dbReference type="InterPro" id="IPR035906">
    <property type="entry name" value="MetI-like_sf"/>
</dbReference>
<comment type="caution">
    <text evidence="15">The sequence shown here is derived from an EMBL/GenBank/DDBJ whole genome shotgun (WGS) entry which is preliminary data.</text>
</comment>
<feature type="transmembrane region" description="Helical" evidence="12">
    <location>
        <begin position="201"/>
        <end position="221"/>
    </location>
</feature>
<keyword evidence="8 12" id="KW-1133">Transmembrane helix</keyword>
<evidence type="ECO:0000256" key="3">
    <source>
        <dbReference type="ARBA" id="ARBA00022475"/>
    </source>
</evidence>
<proteinExistence type="inferred from homology"/>
<dbReference type="InterPro" id="IPR050366">
    <property type="entry name" value="BP-dependent_transpt_permease"/>
</dbReference>
<evidence type="ECO:0000256" key="7">
    <source>
        <dbReference type="ARBA" id="ARBA00022927"/>
    </source>
</evidence>
<dbReference type="InterPro" id="IPR025966">
    <property type="entry name" value="OppC_N"/>
</dbReference>
<feature type="transmembrane region" description="Helical" evidence="12">
    <location>
        <begin position="276"/>
        <end position="295"/>
    </location>
</feature>
<evidence type="ECO:0000256" key="11">
    <source>
        <dbReference type="ARBA" id="ARBA00072251"/>
    </source>
</evidence>
<name>A0ABW2Y5R3_9BIFI</name>
<feature type="transmembrane region" description="Helical" evidence="12">
    <location>
        <begin position="39"/>
        <end position="61"/>
    </location>
</feature>
<evidence type="ECO:0000313" key="15">
    <source>
        <dbReference type="EMBL" id="MFD0705597.1"/>
    </source>
</evidence>
<evidence type="ECO:0000256" key="6">
    <source>
        <dbReference type="ARBA" id="ARBA00022856"/>
    </source>
</evidence>
<evidence type="ECO:0000256" key="10">
    <source>
        <dbReference type="ARBA" id="ARBA00024202"/>
    </source>
</evidence>
<protein>
    <recommendedName>
        <fullName evidence="11">Oligopeptide transport system permease protein OppC</fullName>
    </recommendedName>
</protein>
<keyword evidence="16" id="KW-1185">Reference proteome</keyword>
<dbReference type="PROSITE" id="PS50928">
    <property type="entry name" value="ABC_TM1"/>
    <property type="match status" value="1"/>
</dbReference>
<evidence type="ECO:0000256" key="2">
    <source>
        <dbReference type="ARBA" id="ARBA00022448"/>
    </source>
</evidence>
<comment type="subcellular location">
    <subcellularLocation>
        <location evidence="1">Cell inner membrane</location>
        <topology evidence="1">Multi-pass membrane protein</topology>
    </subcellularLocation>
    <subcellularLocation>
        <location evidence="12">Cell membrane</location>
        <topology evidence="12">Multi-pass membrane protein</topology>
    </subcellularLocation>
</comment>
<feature type="domain" description="ABC transmembrane type-1" evidence="14">
    <location>
        <begin position="105"/>
        <end position="296"/>
    </location>
</feature>
<evidence type="ECO:0000256" key="4">
    <source>
        <dbReference type="ARBA" id="ARBA00022519"/>
    </source>
</evidence>
<evidence type="ECO:0000256" key="1">
    <source>
        <dbReference type="ARBA" id="ARBA00004429"/>
    </source>
</evidence>
<dbReference type="Pfam" id="PF12911">
    <property type="entry name" value="OppC_N"/>
    <property type="match status" value="1"/>
</dbReference>
<evidence type="ECO:0000256" key="9">
    <source>
        <dbReference type="ARBA" id="ARBA00023136"/>
    </source>
</evidence>
<gene>
    <name evidence="15" type="ORF">ACFQY8_07560</name>
</gene>
<comment type="similarity">
    <text evidence="10">Belongs to the binding-protein-dependent transport system permease family. OppBC subfamily.</text>
</comment>
<sequence length="314" mass="34215">MSHKNEIRGVAADKSKNGEESGQKTIQRTSRMALYAHRYFRSTSAVVGLIIFIVLVLWAIFGRFLTHYNYTELDFANLGAPPSAEHYFGTTSEGSDLYAMVVHGLGRSLVIAIVSSLGVTIIAAIVGTSISFFEGWFEKVGMWIVDMLMAIPSFLLIAMMVSSASSDSGWLWLIFGLTVLGWIGQARVLRTMTMSLRELDYIRASKFMGVNSFVIILRHLVPNLGSILIIDTVLTAVTTVASETSLSFLGLGIKAPDTSLGTILNEGQSAIMTQPWTLIFPSLVLIVLCFSMQMIGDGLRDALDPNSRSGGKAE</sequence>
<dbReference type="InterPro" id="IPR000515">
    <property type="entry name" value="MetI-like"/>
</dbReference>
<keyword evidence="5 12" id="KW-0812">Transmembrane</keyword>
<dbReference type="Pfam" id="PF00528">
    <property type="entry name" value="BPD_transp_1"/>
    <property type="match status" value="1"/>
</dbReference>
<evidence type="ECO:0000259" key="14">
    <source>
        <dbReference type="PROSITE" id="PS50928"/>
    </source>
</evidence>
<feature type="transmembrane region" description="Helical" evidence="12">
    <location>
        <begin position="140"/>
        <end position="164"/>
    </location>
</feature>
<keyword evidence="6" id="KW-0571">Peptide transport</keyword>
<keyword evidence="2 12" id="KW-0813">Transport</keyword>
<dbReference type="SUPFAM" id="SSF161098">
    <property type="entry name" value="MetI-like"/>
    <property type="match status" value="1"/>
</dbReference>
<keyword evidence="7" id="KW-0653">Protein transport</keyword>
<evidence type="ECO:0000256" key="12">
    <source>
        <dbReference type="RuleBase" id="RU363032"/>
    </source>
</evidence>
<keyword evidence="9 12" id="KW-0472">Membrane</keyword>
<dbReference type="Proteomes" id="UP001597036">
    <property type="component" value="Unassembled WGS sequence"/>
</dbReference>
<keyword evidence="4" id="KW-0997">Cell inner membrane</keyword>